<dbReference type="SMART" id="SM00644">
    <property type="entry name" value="Ami_2"/>
    <property type="match status" value="1"/>
</dbReference>
<dbReference type="GO" id="GO:0046872">
    <property type="term" value="F:metal ion binding"/>
    <property type="evidence" value="ECO:0007669"/>
    <property type="project" value="UniProtKB-KW"/>
</dbReference>
<evidence type="ECO:0000256" key="9">
    <source>
        <dbReference type="ARBA" id="ARBA00022833"/>
    </source>
</evidence>
<evidence type="ECO:0000256" key="10">
    <source>
        <dbReference type="ARBA" id="ARBA00023316"/>
    </source>
</evidence>
<evidence type="ECO:0000256" key="6">
    <source>
        <dbReference type="ARBA" id="ARBA00022490"/>
    </source>
</evidence>
<keyword evidence="9" id="KW-0862">Zinc</keyword>
<reference evidence="16 17" key="1">
    <citation type="submission" date="2015-11" db="EMBL/GenBank/DDBJ databases">
        <title>Exploring the genomic traits of fungus-feeding bacterial genus Collimonas.</title>
        <authorList>
            <person name="Song C."/>
            <person name="Schmidt R."/>
            <person name="de Jager V."/>
            <person name="Krzyzanowska D."/>
            <person name="Jongedijk E."/>
            <person name="Cankar K."/>
            <person name="Beekwilder J."/>
            <person name="van Veen A."/>
            <person name="de Boer W."/>
            <person name="van Veen J.A."/>
            <person name="Garbeva P."/>
        </authorList>
    </citation>
    <scope>NUCLEOTIDE SEQUENCE [LARGE SCALE GENOMIC DNA]</scope>
    <source>
        <strain evidence="15 17">Ter291</strain>
        <strain evidence="14 16">Ter91</strain>
    </source>
</reference>
<dbReference type="GO" id="GO:0005737">
    <property type="term" value="C:cytoplasm"/>
    <property type="evidence" value="ECO:0007669"/>
    <property type="project" value="UniProtKB-SubCell"/>
</dbReference>
<dbReference type="Gene3D" id="3.40.80.10">
    <property type="entry name" value="Peptidoglycan recognition protein-like"/>
    <property type="match status" value="1"/>
</dbReference>
<evidence type="ECO:0000256" key="2">
    <source>
        <dbReference type="ARBA" id="ARBA00001947"/>
    </source>
</evidence>
<name>A0A127QAQ5_9BURK</name>
<evidence type="ECO:0000313" key="16">
    <source>
        <dbReference type="Proteomes" id="UP000074561"/>
    </source>
</evidence>
<comment type="cofactor">
    <cofactor evidence="2">
        <name>Zn(2+)</name>
        <dbReference type="ChEBI" id="CHEBI:29105"/>
    </cofactor>
</comment>
<feature type="domain" description="N-acetylmuramoyl-L-alanine amidase" evidence="13">
    <location>
        <begin position="6"/>
        <end position="154"/>
    </location>
</feature>
<dbReference type="InterPro" id="IPR002502">
    <property type="entry name" value="Amidase_domain"/>
</dbReference>
<dbReference type="PANTHER" id="PTHR30417">
    <property type="entry name" value="N-ACETYLMURAMOYL-L-ALANINE AMIDASE AMID"/>
    <property type="match status" value="1"/>
</dbReference>
<evidence type="ECO:0000256" key="7">
    <source>
        <dbReference type="ARBA" id="ARBA00022723"/>
    </source>
</evidence>
<dbReference type="GO" id="GO:0008745">
    <property type="term" value="F:N-acetylmuramoyl-L-alanine amidase activity"/>
    <property type="evidence" value="ECO:0007669"/>
    <property type="project" value="UniProtKB-EC"/>
</dbReference>
<evidence type="ECO:0000256" key="8">
    <source>
        <dbReference type="ARBA" id="ARBA00022801"/>
    </source>
</evidence>
<dbReference type="Pfam" id="PF01510">
    <property type="entry name" value="Amidase_2"/>
    <property type="match status" value="1"/>
</dbReference>
<organism evidence="14 16">
    <name type="scientific">Collimonas pratensis</name>
    <dbReference type="NCBI Taxonomy" id="279113"/>
    <lineage>
        <taxon>Bacteria</taxon>
        <taxon>Pseudomonadati</taxon>
        <taxon>Pseudomonadota</taxon>
        <taxon>Betaproteobacteria</taxon>
        <taxon>Burkholderiales</taxon>
        <taxon>Oxalobacteraceae</taxon>
        <taxon>Collimonas</taxon>
    </lineage>
</organism>
<dbReference type="AlphaFoldDB" id="A0A127QAQ5"/>
<dbReference type="GO" id="GO:0009253">
    <property type="term" value="P:peptidoglycan catabolic process"/>
    <property type="evidence" value="ECO:0007669"/>
    <property type="project" value="InterPro"/>
</dbReference>
<keyword evidence="17" id="KW-1185">Reference proteome</keyword>
<evidence type="ECO:0000313" key="15">
    <source>
        <dbReference type="EMBL" id="AMP16878.1"/>
    </source>
</evidence>
<dbReference type="CDD" id="cd06583">
    <property type="entry name" value="PGRP"/>
    <property type="match status" value="1"/>
</dbReference>
<dbReference type="GO" id="GO:0009254">
    <property type="term" value="P:peptidoglycan turnover"/>
    <property type="evidence" value="ECO:0007669"/>
    <property type="project" value="TreeGrafter"/>
</dbReference>
<dbReference type="NCBIfam" id="NF008758">
    <property type="entry name" value="PRK11789.1"/>
    <property type="match status" value="1"/>
</dbReference>
<evidence type="ECO:0000256" key="5">
    <source>
        <dbReference type="ARBA" id="ARBA00011901"/>
    </source>
</evidence>
<evidence type="ECO:0000256" key="3">
    <source>
        <dbReference type="ARBA" id="ARBA00004496"/>
    </source>
</evidence>
<keyword evidence="6" id="KW-0963">Cytoplasm</keyword>
<dbReference type="KEGG" id="cpra:CPter91_4844"/>
<dbReference type="Proteomes" id="UP000074914">
    <property type="component" value="Chromosome"/>
</dbReference>
<evidence type="ECO:0000256" key="4">
    <source>
        <dbReference type="ARBA" id="ARBA00007553"/>
    </source>
</evidence>
<comment type="similarity">
    <text evidence="4">Belongs to the N-acetylmuramoyl-L-alanine amidase 2 family.</text>
</comment>
<keyword evidence="8" id="KW-0378">Hydrolase</keyword>
<evidence type="ECO:0000256" key="11">
    <source>
        <dbReference type="ARBA" id="ARBA00039257"/>
    </source>
</evidence>
<dbReference type="PATRIC" id="fig|279113.10.peg.4638"/>
<gene>
    <name evidence="15" type="ORF">CPter291_4658</name>
    <name evidence="14" type="ORF">CPter91_4844</name>
</gene>
<evidence type="ECO:0000313" key="14">
    <source>
        <dbReference type="EMBL" id="AMP07139.1"/>
    </source>
</evidence>
<evidence type="ECO:0000313" key="17">
    <source>
        <dbReference type="Proteomes" id="UP000074914"/>
    </source>
</evidence>
<dbReference type="PANTHER" id="PTHR30417:SF4">
    <property type="entry name" value="1,6-ANHYDRO-N-ACETYLMURAMYL-L-ALANINE AMIDASE AMPD"/>
    <property type="match status" value="1"/>
</dbReference>
<comment type="catalytic activity">
    <reaction evidence="1">
        <text>Hydrolyzes the link between N-acetylmuramoyl residues and L-amino acid residues in certain cell-wall glycopeptides.</text>
        <dbReference type="EC" id="3.5.1.28"/>
    </reaction>
</comment>
<dbReference type="EMBL" id="CP013234">
    <property type="protein sequence ID" value="AMP07139.1"/>
    <property type="molecule type" value="Genomic_DNA"/>
</dbReference>
<keyword evidence="7" id="KW-0479">Metal-binding</keyword>
<keyword evidence="10" id="KW-0961">Cell wall biogenesis/degradation</keyword>
<dbReference type="EC" id="3.5.1.28" evidence="5"/>
<evidence type="ECO:0000259" key="13">
    <source>
        <dbReference type="SMART" id="SM00644"/>
    </source>
</evidence>
<dbReference type="Proteomes" id="UP000074561">
    <property type="component" value="Chromosome"/>
</dbReference>
<dbReference type="EMBL" id="CP013236">
    <property type="protein sequence ID" value="AMP16878.1"/>
    <property type="molecule type" value="Genomic_DNA"/>
</dbReference>
<evidence type="ECO:0000256" key="12">
    <source>
        <dbReference type="ARBA" id="ARBA00042615"/>
    </source>
</evidence>
<protein>
    <recommendedName>
        <fullName evidence="11">1,6-anhydro-N-acetylmuramyl-L-alanine amidase AmpD</fullName>
        <ecNumber evidence="5">3.5.1.28</ecNumber>
    </recommendedName>
    <alternativeName>
        <fullName evidence="12">N-acetylmuramoyl-L-alanine amidase</fullName>
    </alternativeName>
</protein>
<dbReference type="InterPro" id="IPR036505">
    <property type="entry name" value="Amidase/PGRP_sf"/>
</dbReference>
<dbReference type="GO" id="GO:0071555">
    <property type="term" value="P:cell wall organization"/>
    <property type="evidence" value="ECO:0007669"/>
    <property type="project" value="UniProtKB-KW"/>
</dbReference>
<evidence type="ECO:0000256" key="1">
    <source>
        <dbReference type="ARBA" id="ARBA00001561"/>
    </source>
</evidence>
<dbReference type="STRING" id="279113.CPter91_4844"/>
<dbReference type="SUPFAM" id="SSF55846">
    <property type="entry name" value="N-acetylmuramoyl-L-alanine amidase-like"/>
    <property type="match status" value="1"/>
</dbReference>
<comment type="subcellular location">
    <subcellularLocation>
        <location evidence="3">Cytoplasm</location>
    </subcellularLocation>
</comment>
<dbReference type="InterPro" id="IPR051206">
    <property type="entry name" value="NAMLAA_amidase_2"/>
</dbReference>
<accession>A0A127QAQ5</accession>
<proteinExistence type="inferred from homology"/>
<sequence>MVRQSSPNCDDRPAGSAIDLLLIHNISLPPGQFGGPYIADLFGNRLAYDAHPYFEQLRPLRVSSHFLIVRDGGVIQFVSANQRAWHAGVSSFEGRERCNDFSIGIELEGSDFEEFSVMQYGALAALTHALQLRYPLTAVAGHEHVAPGRKTDPGPFFDWAQYQQALAGHAPEISGKPILRFPAIDKKVN</sequence>